<dbReference type="Gene3D" id="2.40.70.10">
    <property type="entry name" value="Acid Proteases"/>
    <property type="match status" value="2"/>
</dbReference>
<dbReference type="InterPro" id="IPR001461">
    <property type="entry name" value="Aspartic_peptidase_A1"/>
</dbReference>
<dbReference type="InterPro" id="IPR021109">
    <property type="entry name" value="Peptidase_aspartic_dom_sf"/>
</dbReference>
<keyword evidence="5" id="KW-0645">Protease</keyword>
<dbReference type="InterPro" id="IPR032861">
    <property type="entry name" value="TAXi_N"/>
</dbReference>
<dbReference type="Gramene" id="rna13116">
    <property type="protein sequence ID" value="RHN65291.1"/>
    <property type="gene ID" value="gene13116"/>
</dbReference>
<feature type="active site" evidence="2">
    <location>
        <position position="281"/>
    </location>
</feature>
<gene>
    <name evidence="7" type="primary">25488487</name>
    <name evidence="5" type="ordered locus">MTR_3g006820</name>
    <name evidence="6" type="ORF">MtrunA17_Chr3g0078321</name>
</gene>
<evidence type="ECO:0000313" key="6">
    <source>
        <dbReference type="EMBL" id="RHN65291.1"/>
    </source>
</evidence>
<feature type="domain" description="Peptidase A1" evidence="4">
    <location>
        <begin position="59"/>
        <end position="408"/>
    </location>
</feature>
<dbReference type="InterPro" id="IPR033121">
    <property type="entry name" value="PEPTIDASE_A1"/>
</dbReference>
<evidence type="ECO:0000259" key="4">
    <source>
        <dbReference type="PROSITE" id="PS51767"/>
    </source>
</evidence>
<dbReference type="AlphaFoldDB" id="A0A072UU18"/>
<sequence>MDMKGNIPLATLLLLLLISIISPSHSLSSLDANSTELSSFYNLLSSTVLPLKERSLGDYTVSFKFGNNPVQSFNLDIDTGSELTWVQCDYQCQGCTMPKDKLYKPDKNKFVKYGTPLCDAVQKKNKNESVLCEFQEEYVDNLHVEGYLIEDSIPIESSDAALRSTALAFGCTNKLKDTDEKQQIPFPEGILGLGYGKASILSQLKSQGLIQNVVGHCIKKRGGYLFFGDKFIPKPLTQISWTPIIIPSKHKVEEGHYYAGQADLLYNGIHTPIRVLSLLFDSGTTLSYLNSKDYKVLLDLINTELNNKGTFKKAEEDDLICWTGKIFQSIDQVSKDYLKPIILSITNNNVKFELQVEHYITLSRKGNICLLFEDSKENDFDDDNVIGALSMRDKIMIFDNEKKQIGWVPDDCTKLPPHR</sequence>
<reference evidence="5 8" key="2">
    <citation type="journal article" date="2014" name="BMC Genomics">
        <title>An improved genome release (version Mt4.0) for the model legume Medicago truncatula.</title>
        <authorList>
            <person name="Tang H."/>
            <person name="Krishnakumar V."/>
            <person name="Bidwell S."/>
            <person name="Rosen B."/>
            <person name="Chan A."/>
            <person name="Zhou S."/>
            <person name="Gentzbittel L."/>
            <person name="Childs K.L."/>
            <person name="Yandell M."/>
            <person name="Gundlach H."/>
            <person name="Mayer K.F."/>
            <person name="Schwartz D.C."/>
            <person name="Town C.D."/>
        </authorList>
    </citation>
    <scope>GENOME REANNOTATION</scope>
    <source>
        <strain evidence="5">A17</strain>
        <strain evidence="7 8">cv. Jemalong A17</strain>
    </source>
</reference>
<comment type="similarity">
    <text evidence="1">Belongs to the peptidase A1 family.</text>
</comment>
<proteinExistence type="inferred from homology"/>
<dbReference type="SUPFAM" id="SSF50630">
    <property type="entry name" value="Acid proteases"/>
    <property type="match status" value="1"/>
</dbReference>
<dbReference type="GO" id="GO:0004190">
    <property type="term" value="F:aspartic-type endopeptidase activity"/>
    <property type="evidence" value="ECO:0000318"/>
    <property type="project" value="GO_Central"/>
</dbReference>
<keyword evidence="8" id="KW-1185">Reference proteome</keyword>
<reference evidence="5 8" key="1">
    <citation type="journal article" date="2011" name="Nature">
        <title>The Medicago genome provides insight into the evolution of rhizobial symbioses.</title>
        <authorList>
            <person name="Young N.D."/>
            <person name="Debelle F."/>
            <person name="Oldroyd G.E."/>
            <person name="Geurts R."/>
            <person name="Cannon S.B."/>
            <person name="Udvardi M.K."/>
            <person name="Benedito V.A."/>
            <person name="Mayer K.F."/>
            <person name="Gouzy J."/>
            <person name="Schoof H."/>
            <person name="Van de Peer Y."/>
            <person name="Proost S."/>
            <person name="Cook D.R."/>
            <person name="Meyers B.C."/>
            <person name="Spannagl M."/>
            <person name="Cheung F."/>
            <person name="De Mita S."/>
            <person name="Krishnakumar V."/>
            <person name="Gundlach H."/>
            <person name="Zhou S."/>
            <person name="Mudge J."/>
            <person name="Bharti A.K."/>
            <person name="Murray J.D."/>
            <person name="Naoumkina M.A."/>
            <person name="Rosen B."/>
            <person name="Silverstein K.A."/>
            <person name="Tang H."/>
            <person name="Rombauts S."/>
            <person name="Zhao P.X."/>
            <person name="Zhou P."/>
            <person name="Barbe V."/>
            <person name="Bardou P."/>
            <person name="Bechner M."/>
            <person name="Bellec A."/>
            <person name="Berger A."/>
            <person name="Berges H."/>
            <person name="Bidwell S."/>
            <person name="Bisseling T."/>
            <person name="Choisne N."/>
            <person name="Couloux A."/>
            <person name="Denny R."/>
            <person name="Deshpande S."/>
            <person name="Dai X."/>
            <person name="Doyle J.J."/>
            <person name="Dudez A.M."/>
            <person name="Farmer A.D."/>
            <person name="Fouteau S."/>
            <person name="Franken C."/>
            <person name="Gibelin C."/>
            <person name="Gish J."/>
            <person name="Goldstein S."/>
            <person name="Gonzalez A.J."/>
            <person name="Green P.J."/>
            <person name="Hallab A."/>
            <person name="Hartog M."/>
            <person name="Hua A."/>
            <person name="Humphray S.J."/>
            <person name="Jeong D.H."/>
            <person name="Jing Y."/>
            <person name="Jocker A."/>
            <person name="Kenton S.M."/>
            <person name="Kim D.J."/>
            <person name="Klee K."/>
            <person name="Lai H."/>
            <person name="Lang C."/>
            <person name="Lin S."/>
            <person name="Macmil S.L."/>
            <person name="Magdelenat G."/>
            <person name="Matthews L."/>
            <person name="McCorrison J."/>
            <person name="Monaghan E.L."/>
            <person name="Mun J.H."/>
            <person name="Najar F.Z."/>
            <person name="Nicholson C."/>
            <person name="Noirot C."/>
            <person name="O'Bleness M."/>
            <person name="Paule C.R."/>
            <person name="Poulain J."/>
            <person name="Prion F."/>
            <person name="Qin B."/>
            <person name="Qu C."/>
            <person name="Retzel E.F."/>
            <person name="Riddle C."/>
            <person name="Sallet E."/>
            <person name="Samain S."/>
            <person name="Samson N."/>
            <person name="Sanders I."/>
            <person name="Saurat O."/>
            <person name="Scarpelli C."/>
            <person name="Schiex T."/>
            <person name="Segurens B."/>
            <person name="Severin A.J."/>
            <person name="Sherrier D.J."/>
            <person name="Shi R."/>
            <person name="Sims S."/>
            <person name="Singer S.R."/>
            <person name="Sinharoy S."/>
            <person name="Sterck L."/>
            <person name="Viollet A."/>
            <person name="Wang B.B."/>
            <person name="Wang K."/>
            <person name="Wang M."/>
            <person name="Wang X."/>
            <person name="Warfsmann J."/>
            <person name="Weissenbach J."/>
            <person name="White D.D."/>
            <person name="White J.D."/>
            <person name="Wiley G.B."/>
            <person name="Wincker P."/>
            <person name="Xing Y."/>
            <person name="Yang L."/>
            <person name="Yao Z."/>
            <person name="Ying F."/>
            <person name="Zhai J."/>
            <person name="Zhou L."/>
            <person name="Zuber A."/>
            <person name="Denarie J."/>
            <person name="Dixon R.A."/>
            <person name="May G.D."/>
            <person name="Schwartz D.C."/>
            <person name="Rogers J."/>
            <person name="Quetier F."/>
            <person name="Town C.D."/>
            <person name="Roe B.A."/>
        </authorList>
    </citation>
    <scope>NUCLEOTIDE SEQUENCE [LARGE SCALE GENOMIC DNA]</scope>
    <source>
        <strain evidence="5">A17</strain>
        <strain evidence="7 8">cv. Jemalong A17</strain>
    </source>
</reference>
<feature type="signal peptide" evidence="3">
    <location>
        <begin position="1"/>
        <end position="26"/>
    </location>
</feature>
<evidence type="ECO:0000256" key="3">
    <source>
        <dbReference type="SAM" id="SignalP"/>
    </source>
</evidence>
<reference evidence="6" key="4">
    <citation type="journal article" date="2018" name="Nat. Plants">
        <title>Whole-genome landscape of Medicago truncatula symbiotic genes.</title>
        <authorList>
            <person name="Pecrix Y."/>
            <person name="Gamas P."/>
            <person name="Carrere S."/>
        </authorList>
    </citation>
    <scope>NUCLEOTIDE SEQUENCE</scope>
    <source>
        <tissue evidence="6">Leaves</tissue>
    </source>
</reference>
<evidence type="ECO:0000313" key="7">
    <source>
        <dbReference type="EnsemblPlants" id="KEH32831"/>
    </source>
</evidence>
<organism evidence="5 8">
    <name type="scientific">Medicago truncatula</name>
    <name type="common">Barrel medic</name>
    <name type="synonym">Medicago tribuloides</name>
    <dbReference type="NCBI Taxonomy" id="3880"/>
    <lineage>
        <taxon>Eukaryota</taxon>
        <taxon>Viridiplantae</taxon>
        <taxon>Streptophyta</taxon>
        <taxon>Embryophyta</taxon>
        <taxon>Tracheophyta</taxon>
        <taxon>Spermatophyta</taxon>
        <taxon>Magnoliopsida</taxon>
        <taxon>eudicotyledons</taxon>
        <taxon>Gunneridae</taxon>
        <taxon>Pentapetalae</taxon>
        <taxon>rosids</taxon>
        <taxon>fabids</taxon>
        <taxon>Fabales</taxon>
        <taxon>Fabaceae</taxon>
        <taxon>Papilionoideae</taxon>
        <taxon>50 kb inversion clade</taxon>
        <taxon>NPAAA clade</taxon>
        <taxon>Hologalegina</taxon>
        <taxon>IRL clade</taxon>
        <taxon>Trifolieae</taxon>
        <taxon>Medicago</taxon>
    </lineage>
</organism>
<dbReference type="Pfam" id="PF14543">
    <property type="entry name" value="TAXi_N"/>
    <property type="match status" value="1"/>
</dbReference>
<evidence type="ECO:0000313" key="5">
    <source>
        <dbReference type="EMBL" id="KEH32831.1"/>
    </source>
</evidence>
<evidence type="ECO:0000256" key="1">
    <source>
        <dbReference type="ARBA" id="ARBA00007447"/>
    </source>
</evidence>
<dbReference type="EMBL" id="CM001219">
    <property type="protein sequence ID" value="KEH32831.1"/>
    <property type="molecule type" value="Genomic_DNA"/>
</dbReference>
<dbReference type="Proteomes" id="UP000265566">
    <property type="component" value="Chromosome 3"/>
</dbReference>
<dbReference type="EMBL" id="PSQE01000003">
    <property type="protein sequence ID" value="RHN65291.1"/>
    <property type="molecule type" value="Genomic_DNA"/>
</dbReference>
<dbReference type="EC" id="3.4.23.12" evidence="6"/>
<feature type="chain" id="PRO_5014499980" evidence="3">
    <location>
        <begin position="27"/>
        <end position="419"/>
    </location>
</feature>
<keyword evidence="6" id="KW-0378">Hydrolase</keyword>
<dbReference type="GO" id="GO:0006508">
    <property type="term" value="P:proteolysis"/>
    <property type="evidence" value="ECO:0007669"/>
    <property type="project" value="UniProtKB-KW"/>
</dbReference>
<feature type="active site" evidence="2">
    <location>
        <position position="78"/>
    </location>
</feature>
<reference evidence="7" key="3">
    <citation type="submission" date="2015-04" db="UniProtKB">
        <authorList>
            <consortium name="EnsemblPlants"/>
        </authorList>
    </citation>
    <scope>IDENTIFICATION</scope>
    <source>
        <strain evidence="7">cv. Jemalong A17</strain>
    </source>
</reference>
<dbReference type="PANTHER" id="PTHR13683:SF227">
    <property type="entry name" value="EUKARYOTIC ASPARTYL PROTEASE FAMILY PROTEIN"/>
    <property type="match status" value="1"/>
</dbReference>
<dbReference type="PROSITE" id="PS51767">
    <property type="entry name" value="PEPTIDASE_A1"/>
    <property type="match status" value="1"/>
</dbReference>
<dbReference type="HOGENOM" id="CLU_005738_3_0_1"/>
<dbReference type="Proteomes" id="UP000002051">
    <property type="component" value="Chromosome 3"/>
</dbReference>
<dbReference type="Pfam" id="PF14541">
    <property type="entry name" value="TAXi_C"/>
    <property type="match status" value="1"/>
</dbReference>
<name>A0A072UU18_MEDTR</name>
<protein>
    <submittedName>
        <fullName evidence="5">Eukaryotic aspartyl protease family protein</fullName>
    </submittedName>
    <submittedName>
        <fullName evidence="6">Putative nepenthesin</fullName>
        <ecNumber evidence="6">3.4.23.12</ecNumber>
    </submittedName>
</protein>
<dbReference type="EnsemblPlants" id="KEH32831">
    <property type="protein sequence ID" value="KEH32831"/>
    <property type="gene ID" value="MTR_3g006820"/>
</dbReference>
<dbReference type="InterPro" id="IPR032799">
    <property type="entry name" value="TAXi_C"/>
</dbReference>
<evidence type="ECO:0000256" key="2">
    <source>
        <dbReference type="PIRSR" id="PIRSR601461-1"/>
    </source>
</evidence>
<evidence type="ECO:0000313" key="8">
    <source>
        <dbReference type="Proteomes" id="UP000002051"/>
    </source>
</evidence>
<dbReference type="KEGG" id="mtr:25488487"/>
<accession>A0A072UU18</accession>
<dbReference type="PANTHER" id="PTHR13683">
    <property type="entry name" value="ASPARTYL PROTEASES"/>
    <property type="match status" value="1"/>
</dbReference>
<dbReference type="OrthoDB" id="2747330at2759"/>
<keyword evidence="3" id="KW-0732">Signal</keyword>
<dbReference type="GO" id="GO:0005576">
    <property type="term" value="C:extracellular region"/>
    <property type="evidence" value="ECO:0000318"/>
    <property type="project" value="GO_Central"/>
</dbReference>